<dbReference type="RefSeq" id="WP_061776753.1">
    <property type="nucleotide sequence ID" value="NZ_AYZH01000014.1"/>
</dbReference>
<evidence type="ECO:0000313" key="2">
    <source>
        <dbReference type="EMBL" id="KRN01806.1"/>
    </source>
</evidence>
<dbReference type="EMBL" id="AYZH01000014">
    <property type="protein sequence ID" value="KRN01806.1"/>
    <property type="molecule type" value="Genomic_DNA"/>
</dbReference>
<feature type="transmembrane region" description="Helical" evidence="1">
    <location>
        <begin position="120"/>
        <end position="148"/>
    </location>
</feature>
<gene>
    <name evidence="2" type="ORF">FD13_GL000513</name>
</gene>
<dbReference type="PANTHER" id="PTHR40448">
    <property type="entry name" value="TWO-COMPONENT SENSOR HISTIDINE KINASE"/>
    <property type="match status" value="1"/>
</dbReference>
<feature type="transmembrane region" description="Helical" evidence="1">
    <location>
        <begin position="6"/>
        <end position="25"/>
    </location>
</feature>
<keyword evidence="1" id="KW-0812">Transmembrane</keyword>
<feature type="transmembrane region" description="Helical" evidence="1">
    <location>
        <begin position="195"/>
        <end position="219"/>
    </location>
</feature>
<sequence length="442" mass="49644">MITVSPISFYISDFFLVFWFVYFQYYWFPQIRPQKHFLLYCALLAGIFTFVDIVNPFTKSAVLGAFSIIVLLGIELGWLGGHHRWQYIPSFIDVSILAYLLTEFIDMVILAGMIHLTGPVFAASLTGTIIEMILDTAVFSLLAVGIWLTRAPMENLIQDILGSSMEFLFLGFMSILAVVYILFEYSLQSLANSEQYLFFLAGIAGILLIGLSLSTYMLMQTHLQQEHTLLQGQQQAFREQYTNELNRQVQAIRKFNHDYQNMLLGLGGYLEDEDYAGFRQLYIDIRSGWTTSNAAELTLEDLANIPGTRLKFQLYHNYLLAREQGVQLFIQVPEPLTATVAALKQISQVVDQVLPGMVPALSKMDPAVVTLSLKESAKQIQLQLTFSVSKDAKIDGHHRVVTDVGVMSFANVRASLPQSATSSLQLKLHWGQLLVAIPKGVG</sequence>
<comment type="caution">
    <text evidence="2">The sequence shown here is derived from an EMBL/GenBank/DDBJ whole genome shotgun (WGS) entry which is preliminary data.</text>
</comment>
<protein>
    <submittedName>
        <fullName evidence="2">Signal transduction protein</fullName>
    </submittedName>
</protein>
<dbReference type="Proteomes" id="UP000051589">
    <property type="component" value="Unassembled WGS sequence"/>
</dbReference>
<accession>A0A0R2DD35</accession>
<reference evidence="2 3" key="1">
    <citation type="journal article" date="2015" name="Genome Announc.">
        <title>Expanding the biotechnology potential of lactobacilli through comparative genomics of 213 strains and associated genera.</title>
        <authorList>
            <person name="Sun Z."/>
            <person name="Harris H.M."/>
            <person name="McCann A."/>
            <person name="Guo C."/>
            <person name="Argimon S."/>
            <person name="Zhang W."/>
            <person name="Yang X."/>
            <person name="Jeffery I.B."/>
            <person name="Cooney J.C."/>
            <person name="Kagawa T.F."/>
            <person name="Liu W."/>
            <person name="Song Y."/>
            <person name="Salvetti E."/>
            <person name="Wrobel A."/>
            <person name="Rasinkangas P."/>
            <person name="Parkhill J."/>
            <person name="Rea M.C."/>
            <person name="O'Sullivan O."/>
            <person name="Ritari J."/>
            <person name="Douillard F.P."/>
            <person name="Paul Ross R."/>
            <person name="Yang R."/>
            <person name="Briner A.E."/>
            <person name="Felis G.E."/>
            <person name="de Vos W.M."/>
            <person name="Barrangou R."/>
            <person name="Klaenhammer T.R."/>
            <person name="Caufield P.W."/>
            <person name="Cui Y."/>
            <person name="Zhang H."/>
            <person name="O'Toole P.W."/>
        </authorList>
    </citation>
    <scope>NUCLEOTIDE SEQUENCE [LARGE SCALE GENOMIC DNA]</scope>
    <source>
        <strain evidence="2 3">DSM 21775</strain>
    </source>
</reference>
<name>A0A0R2DD35_9LACO</name>
<dbReference type="STRING" id="1423803.FD13_GL000513"/>
<keyword evidence="1" id="KW-1133">Transmembrane helix</keyword>
<dbReference type="AlphaFoldDB" id="A0A0R2DD35"/>
<evidence type="ECO:0000313" key="3">
    <source>
        <dbReference type="Proteomes" id="UP000051589"/>
    </source>
</evidence>
<keyword evidence="3" id="KW-1185">Reference proteome</keyword>
<feature type="transmembrane region" description="Helical" evidence="1">
    <location>
        <begin position="91"/>
        <end position="114"/>
    </location>
</feature>
<feature type="transmembrane region" description="Helical" evidence="1">
    <location>
        <begin position="60"/>
        <end position="79"/>
    </location>
</feature>
<dbReference type="PATRIC" id="fig|1423803.3.peg.509"/>
<proteinExistence type="predicted"/>
<feature type="transmembrane region" description="Helical" evidence="1">
    <location>
        <begin position="160"/>
        <end position="183"/>
    </location>
</feature>
<dbReference type="OrthoDB" id="1652078at2"/>
<dbReference type="PANTHER" id="PTHR40448:SF1">
    <property type="entry name" value="TWO-COMPONENT SENSOR HISTIDINE KINASE"/>
    <property type="match status" value="1"/>
</dbReference>
<evidence type="ECO:0000256" key="1">
    <source>
        <dbReference type="SAM" id="Phobius"/>
    </source>
</evidence>
<feature type="transmembrane region" description="Helical" evidence="1">
    <location>
        <begin position="37"/>
        <end position="54"/>
    </location>
</feature>
<keyword evidence="1" id="KW-0472">Membrane</keyword>
<organism evidence="2 3">
    <name type="scientific">Levilactobacillus senmaizukei DSM 21775 = NBRC 103853</name>
    <dbReference type="NCBI Taxonomy" id="1423803"/>
    <lineage>
        <taxon>Bacteria</taxon>
        <taxon>Bacillati</taxon>
        <taxon>Bacillota</taxon>
        <taxon>Bacilli</taxon>
        <taxon>Lactobacillales</taxon>
        <taxon>Lactobacillaceae</taxon>
        <taxon>Levilactobacillus</taxon>
    </lineage>
</organism>
<dbReference type="GO" id="GO:0042802">
    <property type="term" value="F:identical protein binding"/>
    <property type="evidence" value="ECO:0007669"/>
    <property type="project" value="TreeGrafter"/>
</dbReference>